<evidence type="ECO:0000313" key="10">
    <source>
        <dbReference type="EMBL" id="AMN87078.1"/>
    </source>
</evidence>
<evidence type="ECO:0000256" key="7">
    <source>
        <dbReference type="ARBA" id="ARBA00023136"/>
    </source>
</evidence>
<dbReference type="GO" id="GO:0008137">
    <property type="term" value="F:NADH dehydrogenase (ubiquinone) activity"/>
    <property type="evidence" value="ECO:0007669"/>
    <property type="project" value="UniProtKB-UniRule"/>
</dbReference>
<geneLocation type="mitochondrion" evidence="10"/>
<keyword evidence="9" id="KW-0830">Ubiquinone</keyword>
<proteinExistence type="inferred from homology"/>
<dbReference type="EC" id="7.1.1.2" evidence="9"/>
<dbReference type="InterPro" id="IPR038430">
    <property type="entry name" value="NDAH_ubi_oxred_su3_sf"/>
</dbReference>
<dbReference type="AlphaFoldDB" id="A0A140GYQ6"/>
<evidence type="ECO:0000256" key="2">
    <source>
        <dbReference type="ARBA" id="ARBA00008472"/>
    </source>
</evidence>
<keyword evidence="9" id="KW-0249">Electron transport</keyword>
<comment type="function">
    <text evidence="9">Core subunit of the mitochondrial membrane respiratory chain NADH dehydrogenase (Complex I) which catalyzes electron transfer from NADH through the respiratory chain, using ubiquinone as an electron acceptor. Essential for the catalytic activity of complex I.</text>
</comment>
<accession>A0A140GYQ6</accession>
<feature type="transmembrane region" description="Helical" evidence="9">
    <location>
        <begin position="94"/>
        <end position="116"/>
    </location>
</feature>
<dbReference type="GeneID" id="27074326"/>
<dbReference type="PANTHER" id="PTHR11058:SF9">
    <property type="entry name" value="NADH-UBIQUINONE OXIDOREDUCTASE CHAIN 3"/>
    <property type="match status" value="1"/>
</dbReference>
<dbReference type="Gene3D" id="1.20.58.1610">
    <property type="entry name" value="NADH:ubiquinone/plastoquinone oxidoreductase, chain 3"/>
    <property type="match status" value="1"/>
</dbReference>
<keyword evidence="9" id="KW-0679">Respiratory chain</keyword>
<evidence type="ECO:0000256" key="4">
    <source>
        <dbReference type="ARBA" id="ARBA00022448"/>
    </source>
</evidence>
<evidence type="ECO:0000256" key="1">
    <source>
        <dbReference type="ARBA" id="ARBA00004370"/>
    </source>
</evidence>
<keyword evidence="9" id="KW-0520">NAD</keyword>
<keyword evidence="9" id="KW-1278">Translocase</keyword>
<name>A0A140GYQ6_9EUKA</name>
<evidence type="ECO:0000256" key="3">
    <source>
        <dbReference type="ARBA" id="ARBA00021007"/>
    </source>
</evidence>
<dbReference type="Pfam" id="PF00507">
    <property type="entry name" value="Oxidored_q4"/>
    <property type="match status" value="1"/>
</dbReference>
<dbReference type="InterPro" id="IPR000440">
    <property type="entry name" value="NADH_UbQ/plastoQ_OxRdtase_su3"/>
</dbReference>
<keyword evidence="7 9" id="KW-0472">Membrane</keyword>
<protein>
    <recommendedName>
        <fullName evidence="3 9">NADH-ubiquinone oxidoreductase chain 3</fullName>
        <ecNumber evidence="9">7.1.1.2</ecNumber>
    </recommendedName>
</protein>
<keyword evidence="9 10" id="KW-0496">Mitochondrion</keyword>
<comment type="similarity">
    <text evidence="2 9">Belongs to the complex I subunit 3 family.</text>
</comment>
<gene>
    <name evidence="10" type="primary">nad3</name>
    <name evidence="10" type="ORF">AN617_29</name>
</gene>
<dbReference type="PANTHER" id="PTHR11058">
    <property type="entry name" value="NADH-UBIQUINONE OXIDOREDUCTASE CHAIN 3"/>
    <property type="match status" value="1"/>
</dbReference>
<feature type="transmembrane region" description="Helical" evidence="9">
    <location>
        <begin position="12"/>
        <end position="32"/>
    </location>
</feature>
<evidence type="ECO:0000256" key="6">
    <source>
        <dbReference type="ARBA" id="ARBA00022989"/>
    </source>
</evidence>
<evidence type="ECO:0000256" key="9">
    <source>
        <dbReference type="RuleBase" id="RU003640"/>
    </source>
</evidence>
<feature type="transmembrane region" description="Helical" evidence="9">
    <location>
        <begin position="62"/>
        <end position="82"/>
    </location>
</feature>
<sequence length="121" mass="13478">MQTYTAEYTNVIVFLCLGVALGAVLMLLTFLFSQSRSLDSEKLSPYECGFDPFDDCRAEFSIHFYLLGIMFIVFDLEVVLLLPWALNAGAADTFALWAGVDFLLELALGFACVWWAGALEI</sequence>
<organism evidence="10">
    <name type="scientific">Lotharella oceanica</name>
    <dbReference type="NCBI Taxonomy" id="641309"/>
    <lineage>
        <taxon>Eukaryota</taxon>
        <taxon>Sar</taxon>
        <taxon>Rhizaria</taxon>
        <taxon>Cercozoa</taxon>
        <taxon>Chlorarachniophyceae</taxon>
        <taxon>Lotharella</taxon>
    </lineage>
</organism>
<dbReference type="GO" id="GO:0031966">
    <property type="term" value="C:mitochondrial membrane"/>
    <property type="evidence" value="ECO:0007669"/>
    <property type="project" value="UniProtKB-SubCell"/>
</dbReference>
<dbReference type="GO" id="GO:0030964">
    <property type="term" value="C:NADH dehydrogenase complex"/>
    <property type="evidence" value="ECO:0007669"/>
    <property type="project" value="TreeGrafter"/>
</dbReference>
<keyword evidence="6 9" id="KW-1133">Transmembrane helix</keyword>
<dbReference type="RefSeq" id="YP_009239997.1">
    <property type="nucleotide sequence ID" value="NC_029731.1"/>
</dbReference>
<dbReference type="EMBL" id="KT806043">
    <property type="protein sequence ID" value="AMN87078.1"/>
    <property type="molecule type" value="Genomic_DNA"/>
</dbReference>
<comment type="subcellular location">
    <subcellularLocation>
        <location evidence="1">Membrane</location>
    </subcellularLocation>
    <subcellularLocation>
        <location evidence="9">Mitochondrion membrane</location>
        <topology evidence="9">Multi-pass membrane protein</topology>
    </subcellularLocation>
</comment>
<evidence type="ECO:0000256" key="5">
    <source>
        <dbReference type="ARBA" id="ARBA00022692"/>
    </source>
</evidence>
<keyword evidence="5 9" id="KW-0812">Transmembrane</keyword>
<keyword evidence="4 9" id="KW-0813">Transport</keyword>
<evidence type="ECO:0000256" key="8">
    <source>
        <dbReference type="ARBA" id="ARBA00049551"/>
    </source>
</evidence>
<comment type="catalytic activity">
    <reaction evidence="8 9">
        <text>a ubiquinone + NADH + 5 H(+)(in) = a ubiquinol + NAD(+) + 4 H(+)(out)</text>
        <dbReference type="Rhea" id="RHEA:29091"/>
        <dbReference type="Rhea" id="RHEA-COMP:9565"/>
        <dbReference type="Rhea" id="RHEA-COMP:9566"/>
        <dbReference type="ChEBI" id="CHEBI:15378"/>
        <dbReference type="ChEBI" id="CHEBI:16389"/>
        <dbReference type="ChEBI" id="CHEBI:17976"/>
        <dbReference type="ChEBI" id="CHEBI:57540"/>
        <dbReference type="ChEBI" id="CHEBI:57945"/>
        <dbReference type="EC" id="7.1.1.2"/>
    </reaction>
</comment>
<reference evidence="10" key="1">
    <citation type="journal article" date="2016" name="Sci. Rep.">
        <title>Comparative genomics of mitochondria in chlorarachniophyte algae: endosymbiotic gene transfer and organellar genome dynamics.</title>
        <authorList>
            <person name="Tanifuji G."/>
            <person name="Archibald J.M."/>
            <person name="Hashimoto T."/>
        </authorList>
    </citation>
    <scope>NUCLEOTIDE SEQUENCE</scope>
    <source>
        <strain evidence="10">CCMP622</strain>
    </source>
</reference>